<protein>
    <submittedName>
        <fullName evidence="1">Uncharacterized protein</fullName>
    </submittedName>
</protein>
<name>A0AB39PN63_9ACTN</name>
<dbReference type="EMBL" id="CP163439">
    <property type="protein sequence ID" value="XDQ32475.1"/>
    <property type="molecule type" value="Genomic_DNA"/>
</dbReference>
<dbReference type="RefSeq" id="WP_369166978.1">
    <property type="nucleotide sequence ID" value="NZ_CP163439.1"/>
</dbReference>
<accession>A0AB39PN63</accession>
<gene>
    <name evidence="1" type="ORF">AB5J49_03440</name>
</gene>
<reference evidence="1" key="1">
    <citation type="submission" date="2024-07" db="EMBL/GenBank/DDBJ databases">
        <authorList>
            <person name="Yu S.T."/>
        </authorList>
    </citation>
    <scope>NUCLEOTIDE SEQUENCE</scope>
    <source>
        <strain evidence="1">R28</strain>
    </source>
</reference>
<sequence length="85" mass="9468">MPFHKRLMPPESKTNLWFRMVPERTYIGLVHGAAASGEPDQRSGGECSTLRDRVHEVVDESCGLLVAFRLVRLVPVGDDPGVDHQ</sequence>
<evidence type="ECO:0000313" key="1">
    <source>
        <dbReference type="EMBL" id="XDQ32475.1"/>
    </source>
</evidence>
<organism evidence="1">
    <name type="scientific">Streptomyces sp. R28</name>
    <dbReference type="NCBI Taxonomy" id="3238628"/>
    <lineage>
        <taxon>Bacteria</taxon>
        <taxon>Bacillati</taxon>
        <taxon>Actinomycetota</taxon>
        <taxon>Actinomycetes</taxon>
        <taxon>Kitasatosporales</taxon>
        <taxon>Streptomycetaceae</taxon>
        <taxon>Streptomyces</taxon>
    </lineage>
</organism>
<dbReference type="AlphaFoldDB" id="A0AB39PN63"/>
<proteinExistence type="predicted"/>